<reference evidence="1 2" key="3">
    <citation type="journal article" date="2013" name="Rice">
        <title>Improvement of the Oryza sativa Nipponbare reference genome using next generation sequence and optical map data.</title>
        <authorList>
            <person name="Kawahara Y."/>
            <person name="de la Bastide M."/>
            <person name="Hamilton J.P."/>
            <person name="Kanamori H."/>
            <person name="McCombie W.R."/>
            <person name="Ouyang S."/>
            <person name="Schwartz D.C."/>
            <person name="Tanaka T."/>
            <person name="Wu J."/>
            <person name="Zhou S."/>
            <person name="Childs K.L."/>
            <person name="Davidson R.M."/>
            <person name="Lin H."/>
            <person name="Quesada-Ocampo L."/>
            <person name="Vaillancourt B."/>
            <person name="Sakai H."/>
            <person name="Lee S.S."/>
            <person name="Kim J."/>
            <person name="Numa H."/>
            <person name="Itoh T."/>
            <person name="Buell C.R."/>
            <person name="Matsumoto T."/>
        </authorList>
    </citation>
    <scope>NUCLEOTIDE SEQUENCE [LARGE SCALE GENOMIC DNA]</scope>
    <source>
        <strain evidence="2">cv. Nipponbare</strain>
    </source>
</reference>
<dbReference type="PaxDb" id="39947-A0A0N7KHS7"/>
<protein>
    <submittedName>
        <fullName evidence="1">Os03g0667150 protein</fullName>
    </submittedName>
</protein>
<organism evidence="1 2">
    <name type="scientific">Oryza sativa subsp. japonica</name>
    <name type="common">Rice</name>
    <dbReference type="NCBI Taxonomy" id="39947"/>
    <lineage>
        <taxon>Eukaryota</taxon>
        <taxon>Viridiplantae</taxon>
        <taxon>Streptophyta</taxon>
        <taxon>Embryophyta</taxon>
        <taxon>Tracheophyta</taxon>
        <taxon>Spermatophyta</taxon>
        <taxon>Magnoliopsida</taxon>
        <taxon>Liliopsida</taxon>
        <taxon>Poales</taxon>
        <taxon>Poaceae</taxon>
        <taxon>BOP clade</taxon>
        <taxon>Oryzoideae</taxon>
        <taxon>Oryzeae</taxon>
        <taxon>Oryzinae</taxon>
        <taxon>Oryza</taxon>
        <taxon>Oryza sativa</taxon>
    </lineage>
</organism>
<reference evidence="1 2" key="2">
    <citation type="journal article" date="2013" name="Plant Cell Physiol.">
        <title>Rice Annotation Project Database (RAP-DB): an integrative and interactive database for rice genomics.</title>
        <authorList>
            <person name="Sakai H."/>
            <person name="Lee S.S."/>
            <person name="Tanaka T."/>
            <person name="Numa H."/>
            <person name="Kim J."/>
            <person name="Kawahara Y."/>
            <person name="Wakimoto H."/>
            <person name="Yang C.C."/>
            <person name="Iwamoto M."/>
            <person name="Abe T."/>
            <person name="Yamada Y."/>
            <person name="Muto A."/>
            <person name="Inokuchi H."/>
            <person name="Ikemura T."/>
            <person name="Matsumoto T."/>
            <person name="Sasaki T."/>
            <person name="Itoh T."/>
        </authorList>
    </citation>
    <scope>NUCLEOTIDE SEQUENCE [LARGE SCALE GENOMIC DNA]</scope>
    <source>
        <strain evidence="2">cv. Nipponbare</strain>
    </source>
</reference>
<dbReference type="EMBL" id="AP014959">
    <property type="protein sequence ID" value="BAS85649.1"/>
    <property type="molecule type" value="Genomic_DNA"/>
</dbReference>
<feature type="non-terminal residue" evidence="1">
    <location>
        <position position="1"/>
    </location>
</feature>
<evidence type="ECO:0000313" key="2">
    <source>
        <dbReference type="Proteomes" id="UP000059680"/>
    </source>
</evidence>
<reference evidence="2" key="1">
    <citation type="journal article" date="2005" name="Nature">
        <title>The map-based sequence of the rice genome.</title>
        <authorList>
            <consortium name="International rice genome sequencing project (IRGSP)"/>
            <person name="Matsumoto T."/>
            <person name="Wu J."/>
            <person name="Kanamori H."/>
            <person name="Katayose Y."/>
            <person name="Fujisawa M."/>
            <person name="Namiki N."/>
            <person name="Mizuno H."/>
            <person name="Yamamoto K."/>
            <person name="Antonio B.A."/>
            <person name="Baba T."/>
            <person name="Sakata K."/>
            <person name="Nagamura Y."/>
            <person name="Aoki H."/>
            <person name="Arikawa K."/>
            <person name="Arita K."/>
            <person name="Bito T."/>
            <person name="Chiden Y."/>
            <person name="Fujitsuka N."/>
            <person name="Fukunaka R."/>
            <person name="Hamada M."/>
            <person name="Harada C."/>
            <person name="Hayashi A."/>
            <person name="Hijishita S."/>
            <person name="Honda M."/>
            <person name="Hosokawa S."/>
            <person name="Ichikawa Y."/>
            <person name="Idonuma A."/>
            <person name="Iijima M."/>
            <person name="Ikeda M."/>
            <person name="Ikeno M."/>
            <person name="Ito K."/>
            <person name="Ito S."/>
            <person name="Ito T."/>
            <person name="Ito Y."/>
            <person name="Ito Y."/>
            <person name="Iwabuchi A."/>
            <person name="Kamiya K."/>
            <person name="Karasawa W."/>
            <person name="Kurita K."/>
            <person name="Katagiri S."/>
            <person name="Kikuta A."/>
            <person name="Kobayashi H."/>
            <person name="Kobayashi N."/>
            <person name="Machita K."/>
            <person name="Maehara T."/>
            <person name="Masukawa M."/>
            <person name="Mizubayashi T."/>
            <person name="Mukai Y."/>
            <person name="Nagasaki H."/>
            <person name="Nagata Y."/>
            <person name="Naito S."/>
            <person name="Nakashima M."/>
            <person name="Nakama Y."/>
            <person name="Nakamichi Y."/>
            <person name="Nakamura M."/>
            <person name="Meguro A."/>
            <person name="Negishi M."/>
            <person name="Ohta I."/>
            <person name="Ohta T."/>
            <person name="Okamoto M."/>
            <person name="Ono N."/>
            <person name="Saji S."/>
            <person name="Sakaguchi M."/>
            <person name="Sakai K."/>
            <person name="Shibata M."/>
            <person name="Shimokawa T."/>
            <person name="Song J."/>
            <person name="Takazaki Y."/>
            <person name="Terasawa K."/>
            <person name="Tsugane M."/>
            <person name="Tsuji K."/>
            <person name="Ueda S."/>
            <person name="Waki K."/>
            <person name="Yamagata H."/>
            <person name="Yamamoto M."/>
            <person name="Yamamoto S."/>
            <person name="Yamane H."/>
            <person name="Yoshiki S."/>
            <person name="Yoshihara R."/>
            <person name="Yukawa K."/>
            <person name="Zhong H."/>
            <person name="Yano M."/>
            <person name="Yuan Q."/>
            <person name="Ouyang S."/>
            <person name="Liu J."/>
            <person name="Jones K.M."/>
            <person name="Gansberger K."/>
            <person name="Moffat K."/>
            <person name="Hill J."/>
            <person name="Bera J."/>
            <person name="Fadrosh D."/>
            <person name="Jin S."/>
            <person name="Johri S."/>
            <person name="Kim M."/>
            <person name="Overton L."/>
            <person name="Reardon M."/>
            <person name="Tsitrin T."/>
            <person name="Vuong H."/>
            <person name="Weaver B."/>
            <person name="Ciecko A."/>
            <person name="Tallon L."/>
            <person name="Jackson J."/>
            <person name="Pai G."/>
            <person name="Aken S.V."/>
            <person name="Utterback T."/>
            <person name="Reidmuller S."/>
            <person name="Feldblyum T."/>
            <person name="Hsiao J."/>
            <person name="Zismann V."/>
            <person name="Iobst S."/>
            <person name="de Vazeille A.R."/>
            <person name="Buell C.R."/>
            <person name="Ying K."/>
            <person name="Li Y."/>
            <person name="Lu T."/>
            <person name="Huang Y."/>
            <person name="Zhao Q."/>
            <person name="Feng Q."/>
            <person name="Zhang L."/>
            <person name="Zhu J."/>
            <person name="Weng Q."/>
            <person name="Mu J."/>
            <person name="Lu Y."/>
            <person name="Fan D."/>
            <person name="Liu Y."/>
            <person name="Guan J."/>
            <person name="Zhang Y."/>
            <person name="Yu S."/>
            <person name="Liu X."/>
            <person name="Zhang Y."/>
            <person name="Hong G."/>
            <person name="Han B."/>
            <person name="Choisne N."/>
            <person name="Demange N."/>
            <person name="Orjeda G."/>
            <person name="Samain S."/>
            <person name="Cattolico L."/>
            <person name="Pelletier E."/>
            <person name="Couloux A."/>
            <person name="Segurens B."/>
            <person name="Wincker P."/>
            <person name="D'Hont A."/>
            <person name="Scarpelli C."/>
            <person name="Weissenbach J."/>
            <person name="Salanoubat M."/>
            <person name="Quetier F."/>
            <person name="Yu Y."/>
            <person name="Kim H.R."/>
            <person name="Rambo T."/>
            <person name="Currie J."/>
            <person name="Collura K."/>
            <person name="Luo M."/>
            <person name="Yang T."/>
            <person name="Ammiraju J.S.S."/>
            <person name="Engler F."/>
            <person name="Soderlund C."/>
            <person name="Wing R.A."/>
            <person name="Palmer L.E."/>
            <person name="de la Bastide M."/>
            <person name="Spiegel L."/>
            <person name="Nascimento L."/>
            <person name="Zutavern T."/>
            <person name="O'Shaughnessy A."/>
            <person name="Dike S."/>
            <person name="Dedhia N."/>
            <person name="Preston R."/>
            <person name="Balija V."/>
            <person name="McCombie W.R."/>
            <person name="Chow T."/>
            <person name="Chen H."/>
            <person name="Chung M."/>
            <person name="Chen C."/>
            <person name="Shaw J."/>
            <person name="Wu H."/>
            <person name="Hsiao K."/>
            <person name="Chao Y."/>
            <person name="Chu M."/>
            <person name="Cheng C."/>
            <person name="Hour A."/>
            <person name="Lee P."/>
            <person name="Lin S."/>
            <person name="Lin Y."/>
            <person name="Liou J."/>
            <person name="Liu S."/>
            <person name="Hsing Y."/>
            <person name="Raghuvanshi S."/>
            <person name="Mohanty A."/>
            <person name="Bharti A.K."/>
            <person name="Gaur A."/>
            <person name="Gupta V."/>
            <person name="Kumar D."/>
            <person name="Ravi V."/>
            <person name="Vij S."/>
            <person name="Kapur A."/>
            <person name="Khurana P."/>
            <person name="Khurana P."/>
            <person name="Khurana J.P."/>
            <person name="Tyagi A.K."/>
            <person name="Gaikwad K."/>
            <person name="Singh A."/>
            <person name="Dalal V."/>
            <person name="Srivastava S."/>
            <person name="Dixit A."/>
            <person name="Pal A.K."/>
            <person name="Ghazi I.A."/>
            <person name="Yadav M."/>
            <person name="Pandit A."/>
            <person name="Bhargava A."/>
            <person name="Sureshbabu K."/>
            <person name="Batra K."/>
            <person name="Sharma T.R."/>
            <person name="Mohapatra T."/>
            <person name="Singh N.K."/>
            <person name="Messing J."/>
            <person name="Nelson A.B."/>
            <person name="Fuks G."/>
            <person name="Kavchok S."/>
            <person name="Keizer G."/>
            <person name="Linton E."/>
            <person name="Llaca V."/>
            <person name="Song R."/>
            <person name="Tanyolac B."/>
            <person name="Young S."/>
            <person name="Ho-Il K."/>
            <person name="Hahn J.H."/>
            <person name="Sangsakoo G."/>
            <person name="Vanavichit A."/>
            <person name="de Mattos Luiz.A.T."/>
            <person name="Zimmer P.D."/>
            <person name="Malone G."/>
            <person name="Dellagostin O."/>
            <person name="de Oliveira A.C."/>
            <person name="Bevan M."/>
            <person name="Bancroft I."/>
            <person name="Minx P."/>
            <person name="Cordum H."/>
            <person name="Wilson R."/>
            <person name="Cheng Z."/>
            <person name="Jin W."/>
            <person name="Jiang J."/>
            <person name="Leong S.A."/>
            <person name="Iwama H."/>
            <person name="Gojobori T."/>
            <person name="Itoh T."/>
            <person name="Niimura Y."/>
            <person name="Fujii Y."/>
            <person name="Habara T."/>
            <person name="Sakai H."/>
            <person name="Sato Y."/>
            <person name="Wilson G."/>
            <person name="Kumar K."/>
            <person name="McCouch S."/>
            <person name="Juretic N."/>
            <person name="Hoen D."/>
            <person name="Wright S."/>
            <person name="Bruskiewich R."/>
            <person name="Bureau T."/>
            <person name="Miyao A."/>
            <person name="Hirochika H."/>
            <person name="Nishikawa T."/>
            <person name="Kadowaki K."/>
            <person name="Sugiura M."/>
            <person name="Burr B."/>
            <person name="Sasaki T."/>
        </authorList>
    </citation>
    <scope>NUCLEOTIDE SEQUENCE [LARGE SCALE GENOMIC DNA]</scope>
    <source>
        <strain evidence="2">cv. Nipponbare</strain>
    </source>
</reference>
<dbReference type="Proteomes" id="UP000059680">
    <property type="component" value="Chromosome 3"/>
</dbReference>
<name>A0A0N7KHS7_ORYSJ</name>
<sequence length="119" mass="13149">YYRDSFPFLLPGLNFVSYLGDEDADVEEDIAAPAALSLVKAFRTSSLSSEKRILLVCWSSAVPLSSKIKSVDSSFRNLSRTSEQCGKYRLKNDLFLSKHQGVLATSCFALWGSHLGQPP</sequence>
<proteinExistence type="predicted"/>
<dbReference type="AlphaFoldDB" id="A0A0N7KHS7"/>
<accession>A0A0N7KHS7</accession>
<gene>
    <name evidence="1" type="ordered locus">Os03g0667150</name>
    <name evidence="1" type="ORF">OSNPB_030667150</name>
</gene>
<dbReference type="InParanoid" id="A0A0N7KHS7"/>
<dbReference type="Gramene" id="Os03t0667150-00">
    <property type="protein sequence ID" value="Os03t0667150-00"/>
    <property type="gene ID" value="Os03g0667150"/>
</dbReference>
<evidence type="ECO:0000313" key="1">
    <source>
        <dbReference type="EMBL" id="BAS85649.1"/>
    </source>
</evidence>
<keyword evidence="2" id="KW-1185">Reference proteome</keyword>